<proteinExistence type="predicted"/>
<dbReference type="InterPro" id="IPR045851">
    <property type="entry name" value="AMP-bd_C_sf"/>
</dbReference>
<dbReference type="Gene3D" id="3.40.50.12780">
    <property type="entry name" value="N-terminal domain of ligase-like"/>
    <property type="match status" value="1"/>
</dbReference>
<dbReference type="EMBL" id="JALDAY010000002">
    <property type="protein sequence ID" value="MCI3270674.1"/>
    <property type="molecule type" value="Genomic_DNA"/>
</dbReference>
<dbReference type="NCBIfam" id="NF005714">
    <property type="entry name" value="PRK07529.1"/>
    <property type="match status" value="1"/>
</dbReference>
<gene>
    <name evidence="3" type="ORF">MQP27_06045</name>
</gene>
<dbReference type="PANTHER" id="PTHR43767">
    <property type="entry name" value="LONG-CHAIN-FATTY-ACID--COA LIGASE"/>
    <property type="match status" value="1"/>
</dbReference>
<dbReference type="Gene3D" id="3.30.300.30">
    <property type="match status" value="1"/>
</dbReference>
<dbReference type="RefSeq" id="WP_242761977.1">
    <property type="nucleotide sequence ID" value="NZ_JALDAY010000002.1"/>
</dbReference>
<dbReference type="InterPro" id="IPR020845">
    <property type="entry name" value="AMP-binding_CS"/>
</dbReference>
<reference evidence="3" key="1">
    <citation type="submission" date="2022-03" db="EMBL/GenBank/DDBJ databases">
        <title>Streptomyces 7R015 and 7R016 isolated from Barleria lupulina in Thailand.</title>
        <authorList>
            <person name="Kanchanasin P."/>
            <person name="Phongsopitanun W."/>
            <person name="Tanasupawat S."/>
        </authorList>
    </citation>
    <scope>NUCLEOTIDE SEQUENCE</scope>
    <source>
        <strain evidence="3">7R015</strain>
    </source>
</reference>
<evidence type="ECO:0000313" key="3">
    <source>
        <dbReference type="EMBL" id="MCI3270674.1"/>
    </source>
</evidence>
<dbReference type="InterPro" id="IPR025110">
    <property type="entry name" value="AMP-bd_C"/>
</dbReference>
<accession>A0ABS9Y0X6</accession>
<dbReference type="Proteomes" id="UP001165269">
    <property type="component" value="Unassembled WGS sequence"/>
</dbReference>
<evidence type="ECO:0000313" key="4">
    <source>
        <dbReference type="Proteomes" id="UP001165269"/>
    </source>
</evidence>
<dbReference type="InterPro" id="IPR050237">
    <property type="entry name" value="ATP-dep_AMP-bd_enzyme"/>
</dbReference>
<dbReference type="PANTHER" id="PTHR43767:SF1">
    <property type="entry name" value="NONRIBOSOMAL PEPTIDE SYNTHASE PES1 (EUROFUNG)-RELATED"/>
    <property type="match status" value="1"/>
</dbReference>
<protein>
    <submittedName>
        <fullName evidence="3">Acyl-CoA synthetase</fullName>
    </submittedName>
</protein>
<name>A0ABS9Y0X6_9ACTN</name>
<comment type="caution">
    <text evidence="3">The sequence shown here is derived from an EMBL/GenBank/DDBJ whole genome shotgun (WGS) entry which is preliminary data.</text>
</comment>
<feature type="domain" description="AMP-dependent synthetase/ligase" evidence="1">
    <location>
        <begin position="37"/>
        <end position="429"/>
    </location>
</feature>
<evidence type="ECO:0000259" key="2">
    <source>
        <dbReference type="Pfam" id="PF13193"/>
    </source>
</evidence>
<dbReference type="Pfam" id="PF13193">
    <property type="entry name" value="AMP-binding_C"/>
    <property type="match status" value="1"/>
</dbReference>
<evidence type="ECO:0000259" key="1">
    <source>
        <dbReference type="Pfam" id="PF00501"/>
    </source>
</evidence>
<sequence length="637" mass="67100">MTELWPDRYDRPEDLAAIEAVPLAARGVPATTYDVLSRAADLWPERTAVVVLPEAARWREPVMVTFAELHAQVNRVANLFYGLGVRREDAVALLSPNCQELIVATLAAQAAGVAAPVNGALNPAHVRELLRLSGARVLVAAGPELDEALWAAALELARGGAVRALLALRPTGADGAAPPLPSVEGVVVGYVSEAAAPFPGEEFLGTAPTADDIAAVFHTGGTTGLPKLAAHTHTNEVSDAWMIGANTAADEDSVVFAALPLFHVNALVVTLLSPLLKGQQVVWAGPLGYRDISLFKDFWRIVEHYRVATMSAVPTVYAALATCPVDGADISSMRFAVVGASALPEGVRNSFEAATGIPLLEGYGLTEATCASVRGFLDVRRPGSVGQRMPYQHIKIVDVDAVSGFLPAGLPAGEVGTVLISGPTVFPGYVQGRDEHGYHIDSLGKVVDGWLDTGDLGYLDKEGFLHLTGRAKDLIIRGGHNMDPRVIEDALLTHPAVTGAQAVGQPDRRSGEVPVAYVTVADRGVTEDELRAWAAAHVSEAAAAPKAVRVLDTLPLTAVGKPYKLPLRADATRRVLADALRDINDVEQVIAEAESGSVTATVTLRASASALTTAEVERRVADYTVPCRIVTQQPGDA</sequence>
<dbReference type="Pfam" id="PF00501">
    <property type="entry name" value="AMP-binding"/>
    <property type="match status" value="1"/>
</dbReference>
<keyword evidence="4" id="KW-1185">Reference proteome</keyword>
<dbReference type="PROSITE" id="PS00455">
    <property type="entry name" value="AMP_BINDING"/>
    <property type="match status" value="1"/>
</dbReference>
<dbReference type="InterPro" id="IPR042099">
    <property type="entry name" value="ANL_N_sf"/>
</dbReference>
<dbReference type="SUPFAM" id="SSF56801">
    <property type="entry name" value="Acetyl-CoA synthetase-like"/>
    <property type="match status" value="1"/>
</dbReference>
<organism evidence="3 4">
    <name type="scientific">Streptomyces cylindrosporus</name>
    <dbReference type="NCBI Taxonomy" id="2927583"/>
    <lineage>
        <taxon>Bacteria</taxon>
        <taxon>Bacillati</taxon>
        <taxon>Actinomycetota</taxon>
        <taxon>Actinomycetes</taxon>
        <taxon>Kitasatosporales</taxon>
        <taxon>Streptomycetaceae</taxon>
        <taxon>Streptomyces</taxon>
    </lineage>
</organism>
<dbReference type="InterPro" id="IPR000873">
    <property type="entry name" value="AMP-dep_synth/lig_dom"/>
</dbReference>
<feature type="domain" description="AMP-binding enzyme C-terminal" evidence="2">
    <location>
        <begin position="487"/>
        <end position="561"/>
    </location>
</feature>